<keyword evidence="4" id="KW-0808">Transferase</keyword>
<keyword evidence="5" id="KW-1185">Reference proteome</keyword>
<name>A0ABW1GC42_9ACTN</name>
<dbReference type="PANTHER" id="PTHR30576">
    <property type="entry name" value="COLANIC BIOSYNTHESIS UDP-GLUCOSE LIPID CARRIER TRANSFERASE"/>
    <property type="match status" value="1"/>
</dbReference>
<evidence type="ECO:0000256" key="2">
    <source>
        <dbReference type="SAM" id="Phobius"/>
    </source>
</evidence>
<dbReference type="Pfam" id="PF02397">
    <property type="entry name" value="Bac_transf"/>
    <property type="match status" value="1"/>
</dbReference>
<keyword evidence="2" id="KW-1133">Transmembrane helix</keyword>
<comment type="caution">
    <text evidence="4">The sequence shown here is derived from an EMBL/GenBank/DDBJ whole genome shotgun (WGS) entry which is preliminary data.</text>
</comment>
<accession>A0ABW1GC42</accession>
<dbReference type="EC" id="2.7.8.-" evidence="4"/>
<evidence type="ECO:0000313" key="4">
    <source>
        <dbReference type="EMBL" id="MFC5911162.1"/>
    </source>
</evidence>
<dbReference type="GO" id="GO:0016740">
    <property type="term" value="F:transferase activity"/>
    <property type="evidence" value="ECO:0007669"/>
    <property type="project" value="UniProtKB-KW"/>
</dbReference>
<dbReference type="PANTHER" id="PTHR30576:SF0">
    <property type="entry name" value="UNDECAPRENYL-PHOSPHATE N-ACETYLGALACTOSAMINYL 1-PHOSPHATE TRANSFERASE-RELATED"/>
    <property type="match status" value="1"/>
</dbReference>
<comment type="similarity">
    <text evidence="1">Belongs to the bacterial sugar transferase family.</text>
</comment>
<dbReference type="EMBL" id="JBHSQJ010000147">
    <property type="protein sequence ID" value="MFC5911162.1"/>
    <property type="molecule type" value="Genomic_DNA"/>
</dbReference>
<gene>
    <name evidence="4" type="ORF">ACFP3V_28645</name>
</gene>
<reference evidence="5" key="1">
    <citation type="journal article" date="2019" name="Int. J. Syst. Evol. Microbiol.">
        <title>The Global Catalogue of Microorganisms (GCM) 10K type strain sequencing project: providing services to taxonomists for standard genome sequencing and annotation.</title>
        <authorList>
            <consortium name="The Broad Institute Genomics Platform"/>
            <consortium name="The Broad Institute Genome Sequencing Center for Infectious Disease"/>
            <person name="Wu L."/>
            <person name="Ma J."/>
        </authorList>
    </citation>
    <scope>NUCLEOTIDE SEQUENCE [LARGE SCALE GENOMIC DNA]</scope>
    <source>
        <strain evidence="5">JCM 4816</strain>
    </source>
</reference>
<evidence type="ECO:0000259" key="3">
    <source>
        <dbReference type="Pfam" id="PF02397"/>
    </source>
</evidence>
<evidence type="ECO:0000313" key="5">
    <source>
        <dbReference type="Proteomes" id="UP001596174"/>
    </source>
</evidence>
<dbReference type="Proteomes" id="UP001596174">
    <property type="component" value="Unassembled WGS sequence"/>
</dbReference>
<feature type="transmembrane region" description="Helical" evidence="2">
    <location>
        <begin position="29"/>
        <end position="52"/>
    </location>
</feature>
<proteinExistence type="inferred from homology"/>
<organism evidence="4 5">
    <name type="scientific">Streptacidiphilus monticola</name>
    <dbReference type="NCBI Taxonomy" id="2161674"/>
    <lineage>
        <taxon>Bacteria</taxon>
        <taxon>Bacillati</taxon>
        <taxon>Actinomycetota</taxon>
        <taxon>Actinomycetes</taxon>
        <taxon>Kitasatosporales</taxon>
        <taxon>Streptomycetaceae</taxon>
        <taxon>Streptacidiphilus</taxon>
    </lineage>
</organism>
<keyword evidence="2" id="KW-0812">Transmembrane</keyword>
<dbReference type="RefSeq" id="WP_380589635.1">
    <property type="nucleotide sequence ID" value="NZ_JBHSQJ010000147.1"/>
</dbReference>
<dbReference type="InterPro" id="IPR003362">
    <property type="entry name" value="Bact_transf"/>
</dbReference>
<sequence length="221" mass="24206">MTVVRSATAFHHAHSGVRPDTHLRRCVDVAISLTLLTLLLPVLLLLACAVRIDSPGPAVYRQQRVGRGGQPFTIWKFRTMVADADRVGPAVDGTDDPRITALGRRLRAARLDELPQLVNLLRGDMTLVGPRPEVARFLPCYTARERELLRVRPGVIGPGALLFAAEQADELCAAADPDAYYAAHHLHPKLALDLAYLTDRRLRTDLRLVLRAAGVVGAQAH</sequence>
<keyword evidence="2" id="KW-0472">Membrane</keyword>
<evidence type="ECO:0000256" key="1">
    <source>
        <dbReference type="ARBA" id="ARBA00006464"/>
    </source>
</evidence>
<protein>
    <submittedName>
        <fullName evidence="4">Sugar transferase</fullName>
        <ecNumber evidence="4">2.7.8.-</ecNumber>
    </submittedName>
</protein>
<feature type="domain" description="Bacterial sugar transferase" evidence="3">
    <location>
        <begin position="24"/>
        <end position="216"/>
    </location>
</feature>